<protein>
    <recommendedName>
        <fullName evidence="3">SMP-30/Gluconolactonase/LRE-like region domain-containing protein</fullName>
    </recommendedName>
</protein>
<dbReference type="SUPFAM" id="SSF101898">
    <property type="entry name" value="NHL repeat"/>
    <property type="match status" value="1"/>
</dbReference>
<dbReference type="STRING" id="330214.NIDE0809"/>
<accession>D8PBG7</accession>
<name>D8PBG7_9BACT</name>
<dbReference type="Proteomes" id="UP000001660">
    <property type="component" value="Chromosome"/>
</dbReference>
<organism evidence="1 2">
    <name type="scientific">Nitrospira defluvii</name>
    <dbReference type="NCBI Taxonomy" id="330214"/>
    <lineage>
        <taxon>Bacteria</taxon>
        <taxon>Pseudomonadati</taxon>
        <taxon>Nitrospirota</taxon>
        <taxon>Nitrospiria</taxon>
        <taxon>Nitrospirales</taxon>
        <taxon>Nitrospiraceae</taxon>
        <taxon>Nitrospira</taxon>
    </lineage>
</organism>
<dbReference type="OrthoDB" id="9775406at2"/>
<keyword evidence="2" id="KW-1185">Reference proteome</keyword>
<evidence type="ECO:0008006" key="3">
    <source>
        <dbReference type="Google" id="ProtNLM"/>
    </source>
</evidence>
<dbReference type="eggNOG" id="COG2706">
    <property type="taxonomic scope" value="Bacteria"/>
</dbReference>
<dbReference type="HOGENOM" id="CLU_070070_0_0_0"/>
<dbReference type="KEGG" id="nde:NIDE0809"/>
<dbReference type="InterPro" id="IPR011042">
    <property type="entry name" value="6-blade_b-propeller_TolB-like"/>
</dbReference>
<proteinExistence type="predicted"/>
<dbReference type="AlphaFoldDB" id="D8PBG7"/>
<evidence type="ECO:0000313" key="2">
    <source>
        <dbReference type="Proteomes" id="UP000001660"/>
    </source>
</evidence>
<reference evidence="1 2" key="1">
    <citation type="journal article" date="2010" name="Proc. Natl. Acad. Sci. U.S.A.">
        <title>A Nitrospira metagenome illuminates the physiology and evolution of globally important nitrite-oxidizing bacteria.</title>
        <authorList>
            <person name="Lucker S."/>
            <person name="Wagner M."/>
            <person name="Maixner F."/>
            <person name="Pelletier E."/>
            <person name="Koch H."/>
            <person name="Vacherie B."/>
            <person name="Rattei T."/>
            <person name="Sinninghe Damste J."/>
            <person name="Spieck E."/>
            <person name="Le Paslier D."/>
            <person name="Daims H."/>
        </authorList>
    </citation>
    <scope>NUCLEOTIDE SEQUENCE [LARGE SCALE GENOMIC DNA]</scope>
</reference>
<sequence length="343" mass="36891">MISTAIRHNRFTRPLRRRGLGLALALAIGVLLHQPWAWALQVSGLESPHSFLADPATRSYYISNINGEADARDNNGFITKLSDDGRITAFKFIEGGRGDVTLHAPKGMVVVDDVLYVTDLDILRAFDKTTGKPLATLTLPRPAAGGAAQSLTDVASDGQGHLYLADQGGNAIYRVDLAPTWTLSLYVSGAHLAGPSGVAVHPKTGHVVVVSYDSGKIFDITPEGTLTELASNGFFTARFQNLSGVDFDRWGSMYVSDGTKGKIWRMLPNGKFQVIAEYLPGPSDVGIDRVNHLILVPYQDSNAAEVNGLESPTAAAGDRAKRTLADYGFVEPKKSDKEGSPRK</sequence>
<dbReference type="EMBL" id="FP929003">
    <property type="protein sequence ID" value="CBK40576.1"/>
    <property type="molecule type" value="Genomic_DNA"/>
</dbReference>
<evidence type="ECO:0000313" key="1">
    <source>
        <dbReference type="EMBL" id="CBK40576.1"/>
    </source>
</evidence>
<gene>
    <name evidence="1" type="ORF">NIDE0809</name>
</gene>
<dbReference type="Gene3D" id="2.120.10.30">
    <property type="entry name" value="TolB, C-terminal domain"/>
    <property type="match status" value="1"/>
</dbReference>